<name>A0ABR8DAK7_9NOST</name>
<accession>A0ABR8DAK7</accession>
<dbReference type="EMBL" id="JACJSG010000042">
    <property type="protein sequence ID" value="MBD2503971.1"/>
    <property type="molecule type" value="Genomic_DNA"/>
</dbReference>
<organism evidence="1 2">
    <name type="scientific">Anabaena azotica FACHB-119</name>
    <dbReference type="NCBI Taxonomy" id="947527"/>
    <lineage>
        <taxon>Bacteria</taxon>
        <taxon>Bacillati</taxon>
        <taxon>Cyanobacteriota</taxon>
        <taxon>Cyanophyceae</taxon>
        <taxon>Nostocales</taxon>
        <taxon>Nostocaceae</taxon>
        <taxon>Anabaena</taxon>
        <taxon>Anabaena azotica</taxon>
    </lineage>
</organism>
<evidence type="ECO:0000313" key="2">
    <source>
        <dbReference type="Proteomes" id="UP000661112"/>
    </source>
</evidence>
<protein>
    <submittedName>
        <fullName evidence="1">Uncharacterized protein</fullName>
    </submittedName>
</protein>
<sequence length="101" mass="11454">MLVIGDIIPLPLGNKSKKYGEFGLPIYLSNQEIKKLKSIIIEFQTDIELAFNYFTTTHLEEAINNNGVCYLTACYEKDKGHLRNDGELEDDAVCLKEILKS</sequence>
<proteinExistence type="predicted"/>
<dbReference type="RefSeq" id="WP_190477281.1">
    <property type="nucleotide sequence ID" value="NZ_JACJSG010000042.1"/>
</dbReference>
<comment type="caution">
    <text evidence="1">The sequence shown here is derived from an EMBL/GenBank/DDBJ whole genome shotgun (WGS) entry which is preliminary data.</text>
</comment>
<keyword evidence="2" id="KW-1185">Reference proteome</keyword>
<reference evidence="1 2" key="1">
    <citation type="journal article" date="2020" name="ISME J.">
        <title>Comparative genomics reveals insights into cyanobacterial evolution and habitat adaptation.</title>
        <authorList>
            <person name="Chen M.Y."/>
            <person name="Teng W.K."/>
            <person name="Zhao L."/>
            <person name="Hu C.X."/>
            <person name="Zhou Y.K."/>
            <person name="Han B.P."/>
            <person name="Song L.R."/>
            <person name="Shu W.S."/>
        </authorList>
    </citation>
    <scope>NUCLEOTIDE SEQUENCE [LARGE SCALE GENOMIC DNA]</scope>
    <source>
        <strain evidence="1 2">FACHB-119</strain>
    </source>
</reference>
<dbReference type="Proteomes" id="UP000661112">
    <property type="component" value="Unassembled WGS sequence"/>
</dbReference>
<gene>
    <name evidence="1" type="ORF">H6G83_25745</name>
</gene>
<evidence type="ECO:0000313" key="1">
    <source>
        <dbReference type="EMBL" id="MBD2503971.1"/>
    </source>
</evidence>